<accession>A0ACC0G719</accession>
<dbReference type="Proteomes" id="UP001060215">
    <property type="component" value="Chromosome 10"/>
</dbReference>
<sequence length="75" mass="8358">MFGFGVDIGPDKSGVLGPVLVPKQFVWPYGGNRVFLSGSFTRWTEHIPMSPMKGCPTVFQVICSLTPRYHQVNML</sequence>
<protein>
    <submittedName>
        <fullName evidence="1">Sucrose nonfermenting 4-like protein</fullName>
    </submittedName>
</protein>
<evidence type="ECO:0000313" key="2">
    <source>
        <dbReference type="Proteomes" id="UP001060215"/>
    </source>
</evidence>
<name>A0ACC0G719_9ERIC</name>
<organism evidence="1 2">
    <name type="scientific">Camellia lanceoleosa</name>
    <dbReference type="NCBI Taxonomy" id="1840588"/>
    <lineage>
        <taxon>Eukaryota</taxon>
        <taxon>Viridiplantae</taxon>
        <taxon>Streptophyta</taxon>
        <taxon>Embryophyta</taxon>
        <taxon>Tracheophyta</taxon>
        <taxon>Spermatophyta</taxon>
        <taxon>Magnoliopsida</taxon>
        <taxon>eudicotyledons</taxon>
        <taxon>Gunneridae</taxon>
        <taxon>Pentapetalae</taxon>
        <taxon>asterids</taxon>
        <taxon>Ericales</taxon>
        <taxon>Theaceae</taxon>
        <taxon>Camellia</taxon>
    </lineage>
</organism>
<dbReference type="EMBL" id="CM045767">
    <property type="protein sequence ID" value="KAI7996759.1"/>
    <property type="molecule type" value="Genomic_DNA"/>
</dbReference>
<reference evidence="1 2" key="1">
    <citation type="journal article" date="2022" name="Plant J.">
        <title>Chromosome-level genome of Camellia lanceoleosa provides a valuable resource for understanding genome evolution and self-incompatibility.</title>
        <authorList>
            <person name="Gong W."/>
            <person name="Xiao S."/>
            <person name="Wang L."/>
            <person name="Liao Z."/>
            <person name="Chang Y."/>
            <person name="Mo W."/>
            <person name="Hu G."/>
            <person name="Li W."/>
            <person name="Zhao G."/>
            <person name="Zhu H."/>
            <person name="Hu X."/>
            <person name="Ji K."/>
            <person name="Xiang X."/>
            <person name="Song Q."/>
            <person name="Yuan D."/>
            <person name="Jin S."/>
            <person name="Zhang L."/>
        </authorList>
    </citation>
    <scope>NUCLEOTIDE SEQUENCE [LARGE SCALE GENOMIC DNA]</scope>
    <source>
        <strain evidence="1">SQ_2022a</strain>
    </source>
</reference>
<comment type="caution">
    <text evidence="1">The sequence shown here is derived from an EMBL/GenBank/DDBJ whole genome shotgun (WGS) entry which is preliminary data.</text>
</comment>
<evidence type="ECO:0000313" key="1">
    <source>
        <dbReference type="EMBL" id="KAI7996759.1"/>
    </source>
</evidence>
<proteinExistence type="predicted"/>
<gene>
    <name evidence="1" type="ORF">LOK49_LG10G00451</name>
</gene>
<keyword evidence="2" id="KW-1185">Reference proteome</keyword>